<dbReference type="EMBL" id="JARIHO010000002">
    <property type="protein sequence ID" value="KAJ7367318.1"/>
    <property type="molecule type" value="Genomic_DNA"/>
</dbReference>
<dbReference type="GO" id="GO:0045004">
    <property type="term" value="P:DNA replication proofreading"/>
    <property type="evidence" value="ECO:0007669"/>
    <property type="project" value="TreeGrafter"/>
</dbReference>
<evidence type="ECO:0000313" key="4">
    <source>
        <dbReference type="Proteomes" id="UP001218218"/>
    </source>
</evidence>
<dbReference type="GO" id="GO:0043625">
    <property type="term" value="C:delta DNA polymerase complex"/>
    <property type="evidence" value="ECO:0007669"/>
    <property type="project" value="TreeGrafter"/>
</dbReference>
<dbReference type="Gene3D" id="3.30.420.10">
    <property type="entry name" value="Ribonuclease H-like superfamily/Ribonuclease H"/>
    <property type="match status" value="1"/>
</dbReference>
<dbReference type="InterPro" id="IPR006133">
    <property type="entry name" value="DNA-dir_DNA_pol_B_exonuc"/>
</dbReference>
<protein>
    <recommendedName>
        <fullName evidence="1">DNA polymerase delta catalytic subunit</fullName>
    </recommendedName>
</protein>
<keyword evidence="4" id="KW-1185">Reference proteome</keyword>
<dbReference type="GO" id="GO:0006287">
    <property type="term" value="P:base-excision repair, gap-filling"/>
    <property type="evidence" value="ECO:0007669"/>
    <property type="project" value="TreeGrafter"/>
</dbReference>
<dbReference type="InterPro" id="IPR050240">
    <property type="entry name" value="DNA_pol_type-B"/>
</dbReference>
<organism evidence="3 4">
    <name type="scientific">Mycena albidolilacea</name>
    <dbReference type="NCBI Taxonomy" id="1033008"/>
    <lineage>
        <taxon>Eukaryota</taxon>
        <taxon>Fungi</taxon>
        <taxon>Dikarya</taxon>
        <taxon>Basidiomycota</taxon>
        <taxon>Agaricomycotina</taxon>
        <taxon>Agaricomycetes</taxon>
        <taxon>Agaricomycetidae</taxon>
        <taxon>Agaricales</taxon>
        <taxon>Marasmiineae</taxon>
        <taxon>Mycenaceae</taxon>
        <taxon>Mycena</taxon>
    </lineage>
</organism>
<sequence>MLGPVRRVDTFLQNYKIKAMTWMEIPPSRFEQVEEDHERLSHNQVEFFAQEEDIIFHSPEGPWAAKSAPLRILSFDIEEMVAPNAGFPRYDHEPIIQIGNMLAIKGDLHPYSRCIFTLNTCSRIEGAEVRSFNHESTMLRAWRDFVVETDPDLIVGFNIGAFDFPQLILRAKTLGLVEFAYLGRLKAVPATAEPLAVNKRSLKDAPILAGRLQLDLLQHLRESNIKRTTKELTWNGQPKCDLNTVSWEFLGQRKEEIHHMKINPLQQGGPEDRRQLAVYCLKDTHLPLLLLECPELRCLDESIDAARASSLYMYRPFGLFLRNGRNERTQY</sequence>
<feature type="domain" description="DNA-directed DNA polymerase family B exonuclease" evidence="2">
    <location>
        <begin position="11"/>
        <end position="222"/>
    </location>
</feature>
<dbReference type="InterPro" id="IPR012337">
    <property type="entry name" value="RNaseH-like_sf"/>
</dbReference>
<dbReference type="InterPro" id="IPR036397">
    <property type="entry name" value="RNaseH_sf"/>
</dbReference>
<dbReference type="Proteomes" id="UP001218218">
    <property type="component" value="Unassembled WGS sequence"/>
</dbReference>
<name>A0AAD7ASX5_9AGAR</name>
<proteinExistence type="predicted"/>
<dbReference type="PANTHER" id="PTHR10322:SF23">
    <property type="entry name" value="DNA POLYMERASE DELTA CATALYTIC SUBUNIT"/>
    <property type="match status" value="1"/>
</dbReference>
<gene>
    <name evidence="3" type="ORF">DFH08DRAFT_190043</name>
</gene>
<dbReference type="AlphaFoldDB" id="A0AAD7ASX5"/>
<dbReference type="GO" id="GO:0006297">
    <property type="term" value="P:nucleotide-excision repair, DNA gap filling"/>
    <property type="evidence" value="ECO:0007669"/>
    <property type="project" value="TreeGrafter"/>
</dbReference>
<reference evidence="3" key="1">
    <citation type="submission" date="2023-03" db="EMBL/GenBank/DDBJ databases">
        <title>Massive genome expansion in bonnet fungi (Mycena s.s.) driven by repeated elements and novel gene families across ecological guilds.</title>
        <authorList>
            <consortium name="Lawrence Berkeley National Laboratory"/>
            <person name="Harder C.B."/>
            <person name="Miyauchi S."/>
            <person name="Viragh M."/>
            <person name="Kuo A."/>
            <person name="Thoen E."/>
            <person name="Andreopoulos B."/>
            <person name="Lu D."/>
            <person name="Skrede I."/>
            <person name="Drula E."/>
            <person name="Henrissat B."/>
            <person name="Morin E."/>
            <person name="Kohler A."/>
            <person name="Barry K."/>
            <person name="LaButti K."/>
            <person name="Morin E."/>
            <person name="Salamov A."/>
            <person name="Lipzen A."/>
            <person name="Mereny Z."/>
            <person name="Hegedus B."/>
            <person name="Baldrian P."/>
            <person name="Stursova M."/>
            <person name="Weitz H."/>
            <person name="Taylor A."/>
            <person name="Grigoriev I.V."/>
            <person name="Nagy L.G."/>
            <person name="Martin F."/>
            <person name="Kauserud H."/>
        </authorList>
    </citation>
    <scope>NUCLEOTIDE SEQUENCE</scope>
    <source>
        <strain evidence="3">CBHHK002</strain>
    </source>
</reference>
<accession>A0AAD7ASX5</accession>
<dbReference type="GO" id="GO:0008296">
    <property type="term" value="F:3'-5'-DNA exonuclease activity"/>
    <property type="evidence" value="ECO:0007669"/>
    <property type="project" value="TreeGrafter"/>
</dbReference>
<dbReference type="SUPFAM" id="SSF53098">
    <property type="entry name" value="Ribonuclease H-like"/>
    <property type="match status" value="1"/>
</dbReference>
<dbReference type="Gene3D" id="2.40.50.730">
    <property type="match status" value="1"/>
</dbReference>
<dbReference type="Pfam" id="PF03104">
    <property type="entry name" value="DNA_pol_B_exo1"/>
    <property type="match status" value="1"/>
</dbReference>
<dbReference type="PANTHER" id="PTHR10322">
    <property type="entry name" value="DNA POLYMERASE CATALYTIC SUBUNIT"/>
    <property type="match status" value="1"/>
</dbReference>
<dbReference type="GO" id="GO:0003887">
    <property type="term" value="F:DNA-directed DNA polymerase activity"/>
    <property type="evidence" value="ECO:0007669"/>
    <property type="project" value="TreeGrafter"/>
</dbReference>
<dbReference type="GO" id="GO:0003676">
    <property type="term" value="F:nucleic acid binding"/>
    <property type="evidence" value="ECO:0007669"/>
    <property type="project" value="InterPro"/>
</dbReference>
<evidence type="ECO:0000313" key="3">
    <source>
        <dbReference type="EMBL" id="KAJ7367318.1"/>
    </source>
</evidence>
<comment type="caution">
    <text evidence="3">The sequence shown here is derived from an EMBL/GenBank/DDBJ whole genome shotgun (WGS) entry which is preliminary data.</text>
</comment>
<evidence type="ECO:0000259" key="2">
    <source>
        <dbReference type="Pfam" id="PF03104"/>
    </source>
</evidence>
<evidence type="ECO:0000256" key="1">
    <source>
        <dbReference type="ARBA" id="ARBA00024411"/>
    </source>
</evidence>